<dbReference type="HOGENOM" id="CLU_3138273_0_0_5"/>
<proteinExistence type="predicted"/>
<dbReference type="InterPro" id="IPR027417">
    <property type="entry name" value="P-loop_NTPase"/>
</dbReference>
<organism evidence="1 2">
    <name type="scientific">Nitrobacter winogradskyi (strain ATCC 25391 / DSM 10237 / CIP 104748 / NCIMB 11846 / Nb-255)</name>
    <dbReference type="NCBI Taxonomy" id="323098"/>
    <lineage>
        <taxon>Bacteria</taxon>
        <taxon>Pseudomonadati</taxon>
        <taxon>Pseudomonadota</taxon>
        <taxon>Alphaproteobacteria</taxon>
        <taxon>Hyphomicrobiales</taxon>
        <taxon>Nitrobacteraceae</taxon>
        <taxon>Nitrobacter</taxon>
    </lineage>
</organism>
<dbReference type="Proteomes" id="UP000002531">
    <property type="component" value="Chromosome"/>
</dbReference>
<reference evidence="1 2" key="1">
    <citation type="journal article" date="2006" name="Appl. Environ. Microbiol.">
        <title>Genome sequence of the chemolithoautotrophic nitrite-oxidizing bacterium Nitrobacter winogradskyi Nb-255.</title>
        <authorList>
            <person name="Starkenburg S.R."/>
            <person name="Chain P.S."/>
            <person name="Sayavedra-Soto L.A."/>
            <person name="Hauser L."/>
            <person name="Land M.L."/>
            <person name="Larimer F.W."/>
            <person name="Malfatti S.A."/>
            <person name="Klotz M.G."/>
            <person name="Bottomley P.J."/>
            <person name="Arp D.J."/>
            <person name="Hickey W.J."/>
        </authorList>
    </citation>
    <scope>NUCLEOTIDE SEQUENCE [LARGE SCALE GENOMIC DNA]</scope>
    <source>
        <strain evidence="2">ATCC 25391 / DSM 10237 / CIP 104748 / NCIMB 11846 / Nb-255</strain>
    </source>
</reference>
<name>Q3SMZ7_NITWN</name>
<protein>
    <submittedName>
        <fullName evidence="1">Uncharacterized protein</fullName>
    </submittedName>
</protein>
<gene>
    <name evidence="1" type="ordered locus">Nwi_3097</name>
</gene>
<keyword evidence="2" id="KW-1185">Reference proteome</keyword>
<dbReference type="EMBL" id="CP000115">
    <property type="protein sequence ID" value="ABA06344.1"/>
    <property type="molecule type" value="Genomic_DNA"/>
</dbReference>
<dbReference type="STRING" id="323098.Nwi_3097"/>
<dbReference type="KEGG" id="nwi:Nwi_3097"/>
<dbReference type="Gene3D" id="3.40.50.300">
    <property type="entry name" value="P-loop containing nucleotide triphosphate hydrolases"/>
    <property type="match status" value="1"/>
</dbReference>
<sequence length="49" mass="4998">MATRSSSSSMTCAFWVVDLGPVAGEDGGRVIARGIPCEIADAKDSLTAP</sequence>
<dbReference type="AlphaFoldDB" id="Q3SMZ7"/>
<evidence type="ECO:0000313" key="1">
    <source>
        <dbReference type="EMBL" id="ABA06344.1"/>
    </source>
</evidence>
<accession>Q3SMZ7</accession>
<evidence type="ECO:0000313" key="2">
    <source>
        <dbReference type="Proteomes" id="UP000002531"/>
    </source>
</evidence>